<dbReference type="InterPro" id="IPR007867">
    <property type="entry name" value="GMC_OxRtase_C"/>
</dbReference>
<dbReference type="PANTHER" id="PTHR46056:SF12">
    <property type="entry name" value="LONG-CHAIN-ALCOHOL OXIDASE"/>
    <property type="match status" value="1"/>
</dbReference>
<comment type="caution">
    <text evidence="7">The sequence shown here is derived from an EMBL/GenBank/DDBJ whole genome shotgun (WGS) entry which is preliminary data.</text>
</comment>
<feature type="domain" description="Glucose-methanol-choline oxidoreductase N-terminal" evidence="5">
    <location>
        <begin position="233"/>
        <end position="344"/>
    </location>
</feature>
<sequence>MAKQLAEVDAVIVGMGWSGGIIAKELAQAGLRVIGLERGAARSTEEEFSIPHIRDELQYGVRLNLMQDVRRDTLTVRNQISQEALPMRRISSFQPGDGVGGSGVHWNGLSWRWGDMEFKIRSMYEERYGKKFIPADMSLQDWGVSYAELEPYFERFESTAGVSGQAGVVDGRIIADGNPFEAPRRAPYPLPPLHRTLSGDLFAQASRQLGFHPFNVPAANASQAFVNRDGIAMGQCQYCGFCDKFGCEANAKGSPHNTVIPAALKQNSFSLRTHARVTRIETDRGGKHARGVTYINMLTGEETFQPARIVVLAAYALNNTHLMLTSGIGKAYDPVSQTGLVGKNYCYNTGARTQLFFEDKTFNPFMGAGGTSVAIDDFYSNWDFDRSAHNYIGGFVPLAGSSGGRPIEYHPVPPGTPRWGPQWKDAMAKWYQRSMSIGALASVMPNRYNYFDLDPTYKDATGAPMLRLTFDFKENEHRISTHAAQLIDRLGKALNPVHITPPAPKVTPYSVVGYQGTHNTGGTIMGSHPGESVVNKFGQSWQVPNLFIAGGSIFPHNSAYNPTSTIGALSFFAADAITQRYVKRPGQLL</sequence>
<dbReference type="EMBL" id="JAQQFM010000013">
    <property type="protein sequence ID" value="MFL9927233.1"/>
    <property type="molecule type" value="Genomic_DNA"/>
</dbReference>
<keyword evidence="4" id="KW-0560">Oxidoreductase</keyword>
<evidence type="ECO:0000313" key="7">
    <source>
        <dbReference type="EMBL" id="MFL9927233.1"/>
    </source>
</evidence>
<comment type="similarity">
    <text evidence="1">Belongs to the GMC oxidoreductase family.</text>
</comment>
<accession>A0ABW9AEA0</accession>
<proteinExistence type="inferred from homology"/>
<keyword evidence="3" id="KW-0274">FAD</keyword>
<gene>
    <name evidence="7" type="ORF">PQR62_23375</name>
</gene>
<dbReference type="InterPro" id="IPR000172">
    <property type="entry name" value="GMC_OxRdtase_N"/>
</dbReference>
<evidence type="ECO:0000259" key="5">
    <source>
        <dbReference type="Pfam" id="PF00732"/>
    </source>
</evidence>
<dbReference type="InterPro" id="IPR036188">
    <property type="entry name" value="FAD/NAD-bd_sf"/>
</dbReference>
<evidence type="ECO:0000313" key="8">
    <source>
        <dbReference type="Proteomes" id="UP001629246"/>
    </source>
</evidence>
<dbReference type="Gene3D" id="3.50.50.60">
    <property type="entry name" value="FAD/NAD(P)-binding domain"/>
    <property type="match status" value="2"/>
</dbReference>
<feature type="domain" description="Glucose-methanol-choline oxidoreductase C-terminal" evidence="6">
    <location>
        <begin position="447"/>
        <end position="569"/>
    </location>
</feature>
<organism evidence="7 8">
    <name type="scientific">Herbaspirillum lusitanum</name>
    <dbReference type="NCBI Taxonomy" id="213312"/>
    <lineage>
        <taxon>Bacteria</taxon>
        <taxon>Pseudomonadati</taxon>
        <taxon>Pseudomonadota</taxon>
        <taxon>Betaproteobacteria</taxon>
        <taxon>Burkholderiales</taxon>
        <taxon>Oxalobacteraceae</taxon>
        <taxon>Herbaspirillum</taxon>
    </lineage>
</organism>
<protein>
    <submittedName>
        <fullName evidence="7">GMC family oxidoreductase</fullName>
    </submittedName>
</protein>
<evidence type="ECO:0000256" key="4">
    <source>
        <dbReference type="ARBA" id="ARBA00023002"/>
    </source>
</evidence>
<keyword evidence="2" id="KW-0285">Flavoprotein</keyword>
<name>A0ABW9AEA0_9BURK</name>
<dbReference type="PANTHER" id="PTHR46056">
    <property type="entry name" value="LONG-CHAIN-ALCOHOL OXIDASE"/>
    <property type="match status" value="1"/>
</dbReference>
<evidence type="ECO:0000256" key="1">
    <source>
        <dbReference type="ARBA" id="ARBA00010790"/>
    </source>
</evidence>
<evidence type="ECO:0000259" key="6">
    <source>
        <dbReference type="Pfam" id="PF05199"/>
    </source>
</evidence>
<dbReference type="SUPFAM" id="SSF51905">
    <property type="entry name" value="FAD/NAD(P)-binding domain"/>
    <property type="match status" value="1"/>
</dbReference>
<dbReference type="Pfam" id="PF05199">
    <property type="entry name" value="GMC_oxred_C"/>
    <property type="match status" value="1"/>
</dbReference>
<reference evidence="7 8" key="1">
    <citation type="journal article" date="2024" name="Chem. Sci.">
        <title>Discovery of megapolipeptins by genome mining of a Burkholderiales bacteria collection.</title>
        <authorList>
            <person name="Paulo B.S."/>
            <person name="Recchia M.J.J."/>
            <person name="Lee S."/>
            <person name="Fergusson C.H."/>
            <person name="Romanowski S.B."/>
            <person name="Hernandez A."/>
            <person name="Krull N."/>
            <person name="Liu D.Y."/>
            <person name="Cavanagh H."/>
            <person name="Bos A."/>
            <person name="Gray C.A."/>
            <person name="Murphy B.T."/>
            <person name="Linington R.G."/>
            <person name="Eustaquio A.S."/>
        </authorList>
    </citation>
    <scope>NUCLEOTIDE SEQUENCE [LARGE SCALE GENOMIC DNA]</scope>
    <source>
        <strain evidence="7 8">RL21-008-BIB-A</strain>
    </source>
</reference>
<dbReference type="Pfam" id="PF00732">
    <property type="entry name" value="GMC_oxred_N"/>
    <property type="match status" value="1"/>
</dbReference>
<evidence type="ECO:0000256" key="2">
    <source>
        <dbReference type="ARBA" id="ARBA00022630"/>
    </source>
</evidence>
<evidence type="ECO:0000256" key="3">
    <source>
        <dbReference type="ARBA" id="ARBA00022827"/>
    </source>
</evidence>
<dbReference type="Proteomes" id="UP001629246">
    <property type="component" value="Unassembled WGS sequence"/>
</dbReference>
<keyword evidence="8" id="KW-1185">Reference proteome</keyword>
<dbReference type="RefSeq" id="WP_408160473.1">
    <property type="nucleotide sequence ID" value="NZ_JAQQFM010000013.1"/>
</dbReference>